<protein>
    <submittedName>
        <fullName evidence="1">Uncharacterized protein</fullName>
    </submittedName>
</protein>
<name>A0A174M477_FLAPL</name>
<dbReference type="AlphaFoldDB" id="A0A174M477"/>
<evidence type="ECO:0000313" key="2">
    <source>
        <dbReference type="Proteomes" id="UP000095746"/>
    </source>
</evidence>
<dbReference type="EMBL" id="CYZT01000309">
    <property type="protein sequence ID" value="CUP29667.1"/>
    <property type="molecule type" value="Genomic_DNA"/>
</dbReference>
<evidence type="ECO:0000313" key="1">
    <source>
        <dbReference type="EMBL" id="CUP29667.1"/>
    </source>
</evidence>
<sequence>MVVAADGRPIHLHLPPGEQRLDMVAAPLHVLQQEGQQRAAPLHGKLHLFHTITS</sequence>
<dbReference type="Proteomes" id="UP000095746">
    <property type="component" value="Unassembled WGS sequence"/>
</dbReference>
<proteinExistence type="predicted"/>
<reference evidence="1 2" key="1">
    <citation type="submission" date="2015-09" db="EMBL/GenBank/DDBJ databases">
        <authorList>
            <consortium name="Pathogen Informatics"/>
        </authorList>
    </citation>
    <scope>NUCLEOTIDE SEQUENCE [LARGE SCALE GENOMIC DNA]</scope>
    <source>
        <strain evidence="1 2">2789STDY5608854</strain>
    </source>
</reference>
<gene>
    <name evidence="1" type="ORF">ERS852411_02953</name>
</gene>
<accession>A0A174M477</accession>
<organism evidence="1 2">
    <name type="scientific">Flavonifractor plautii</name>
    <name type="common">Fusobacterium plautii</name>
    <dbReference type="NCBI Taxonomy" id="292800"/>
    <lineage>
        <taxon>Bacteria</taxon>
        <taxon>Bacillati</taxon>
        <taxon>Bacillota</taxon>
        <taxon>Clostridia</taxon>
        <taxon>Eubacteriales</taxon>
        <taxon>Oscillospiraceae</taxon>
        <taxon>Flavonifractor</taxon>
    </lineage>
</organism>